<dbReference type="KEGG" id="ali:AZOLI_p10116"/>
<dbReference type="OrthoDB" id="9834195at2"/>
<keyword evidence="1" id="KW-0614">Plasmid</keyword>
<dbReference type="EMBL" id="FQ311869">
    <property type="protein sequence ID" value="CBS88432.1"/>
    <property type="molecule type" value="Genomic_DNA"/>
</dbReference>
<dbReference type="RefSeq" id="WP_014187900.1">
    <property type="nucleotide sequence ID" value="NC_016585.1"/>
</dbReference>
<dbReference type="Proteomes" id="UP000005667">
    <property type="component" value="Plasmid AZO_p1"/>
</dbReference>
<reference evidence="2" key="1">
    <citation type="journal article" date="2011" name="PLoS Genet.">
        <title>Azospirillum genomes reveal transition of bacteria from aquatic to terrestrial environments.</title>
        <authorList>
            <person name="Wisniewski-Dye F."/>
            <person name="Borziak K."/>
            <person name="Khalsa-Moyers G."/>
            <person name="Alexandre G."/>
            <person name="Sukharnikov L.O."/>
            <person name="Wuichet K."/>
            <person name="Hurst G.B."/>
            <person name="McDonald W.H."/>
            <person name="Robertson J.S."/>
            <person name="Barbe V."/>
            <person name="Calteau A."/>
            <person name="Rouy Z."/>
            <person name="Mangenot S."/>
            <person name="Prigent-Combaret C."/>
            <person name="Normand P."/>
            <person name="Boyer M."/>
            <person name="Siguier P."/>
            <person name="Dessaux Y."/>
            <person name="Elmerich C."/>
            <person name="Condemine G."/>
            <person name="Krishnen G."/>
            <person name="Kennedy I."/>
            <person name="Paterson A.H."/>
            <person name="Gonzalez V."/>
            <person name="Mavingui P."/>
            <person name="Zhulin I.B."/>
        </authorList>
    </citation>
    <scope>NUCLEOTIDE SEQUENCE [LARGE SCALE GENOMIC DNA]</scope>
    <source>
        <strain evidence="2">4B</strain>
    </source>
</reference>
<gene>
    <name evidence="1" type="ordered locus">AZOLI_p10116</name>
</gene>
<name>G7ZA16_AZOL4</name>
<evidence type="ECO:0000313" key="1">
    <source>
        <dbReference type="EMBL" id="CBS88432.1"/>
    </source>
</evidence>
<keyword evidence="2" id="KW-1185">Reference proteome</keyword>
<accession>G7ZA16</accession>
<proteinExistence type="predicted"/>
<geneLocation type="plasmid" evidence="1 2">
    <name>AZO_p1</name>
</geneLocation>
<protein>
    <submittedName>
        <fullName evidence="1">Uncharacterized protein</fullName>
    </submittedName>
</protein>
<dbReference type="AlphaFoldDB" id="G7ZA16"/>
<dbReference type="HOGENOM" id="CLU_1275545_0_0_5"/>
<organism evidence="1 2">
    <name type="scientific">Azospirillum lipoferum (strain 4B)</name>
    <dbReference type="NCBI Taxonomy" id="862719"/>
    <lineage>
        <taxon>Bacteria</taxon>
        <taxon>Pseudomonadati</taxon>
        <taxon>Pseudomonadota</taxon>
        <taxon>Alphaproteobacteria</taxon>
        <taxon>Rhodospirillales</taxon>
        <taxon>Azospirillaceae</taxon>
        <taxon>Azospirillum</taxon>
    </lineage>
</organism>
<sequence length="216" mass="23542">MHPTIPYPLDGITASTLAGLRGASALGITMIAVTDGAVEVWPDRIHHDTLEAVGVLTLAALDEEYARLRFPAEPYSLGWLVDKAMCFDHREQTAIVGSVPPAGFRGGTRPHFSASADRIIEQQGLSGLWRRSGRSGTHCDLRPIDLEAYARALRHADSVRRITALVLLGLYNANMLRAVAKRTLRIGAVDALGILRRTAPDAWSDALMLLSHYPGW</sequence>
<evidence type="ECO:0000313" key="2">
    <source>
        <dbReference type="Proteomes" id="UP000005667"/>
    </source>
</evidence>